<dbReference type="RefSeq" id="WP_110359142.1">
    <property type="nucleotide sequence ID" value="NZ_QFLI01000001.1"/>
</dbReference>
<comment type="caution">
    <text evidence="5">The sequence shown here is derived from an EMBL/GenBank/DDBJ whole genome shotgun (WGS) entry which is preliminary data.</text>
</comment>
<keyword evidence="1" id="KW-0328">Glycosyltransferase</keyword>
<accession>A0A2V4A272</accession>
<evidence type="ECO:0000256" key="1">
    <source>
        <dbReference type="ARBA" id="ARBA00022676"/>
    </source>
</evidence>
<dbReference type="AlphaFoldDB" id="A0A2V4A272"/>
<evidence type="ECO:0000256" key="2">
    <source>
        <dbReference type="ARBA" id="ARBA00022679"/>
    </source>
</evidence>
<dbReference type="CDD" id="cd03801">
    <property type="entry name" value="GT4_PimA-like"/>
    <property type="match status" value="1"/>
</dbReference>
<dbReference type="Gene3D" id="3.40.50.2000">
    <property type="entry name" value="Glycogen Phosphorylase B"/>
    <property type="match status" value="2"/>
</dbReference>
<dbReference type="PANTHER" id="PTHR12526:SF629">
    <property type="entry name" value="TEICHURONIC ACID BIOSYNTHESIS GLYCOSYLTRANSFERASE TUAH-RELATED"/>
    <property type="match status" value="1"/>
</dbReference>
<feature type="domain" description="Glycosyltransferase subfamily 4-like N-terminal" evidence="4">
    <location>
        <begin position="110"/>
        <end position="214"/>
    </location>
</feature>
<keyword evidence="6" id="KW-1185">Reference proteome</keyword>
<dbReference type="Proteomes" id="UP000248079">
    <property type="component" value="Unassembled WGS sequence"/>
</dbReference>
<evidence type="ECO:0000313" key="6">
    <source>
        <dbReference type="Proteomes" id="UP000248079"/>
    </source>
</evidence>
<name>A0A2V4A272_9BACT</name>
<dbReference type="Pfam" id="PF00534">
    <property type="entry name" value="Glycos_transf_1"/>
    <property type="match status" value="1"/>
</dbReference>
<dbReference type="SUPFAM" id="SSF53756">
    <property type="entry name" value="UDP-Glycosyltransferase/glycogen phosphorylase"/>
    <property type="match status" value="1"/>
</dbReference>
<evidence type="ECO:0000259" key="3">
    <source>
        <dbReference type="Pfam" id="PF00534"/>
    </source>
</evidence>
<dbReference type="EMBL" id="QFLI01000001">
    <property type="protein sequence ID" value="PXY02985.1"/>
    <property type="molecule type" value="Genomic_DNA"/>
</dbReference>
<dbReference type="InterPro" id="IPR001296">
    <property type="entry name" value="Glyco_trans_1"/>
</dbReference>
<evidence type="ECO:0000259" key="4">
    <source>
        <dbReference type="Pfam" id="PF13439"/>
    </source>
</evidence>
<evidence type="ECO:0000313" key="5">
    <source>
        <dbReference type="EMBL" id="PXY02985.1"/>
    </source>
</evidence>
<dbReference type="OrthoDB" id="7560678at2"/>
<dbReference type="Pfam" id="PF13439">
    <property type="entry name" value="Glyco_transf_4"/>
    <property type="match status" value="1"/>
</dbReference>
<dbReference type="InterPro" id="IPR028098">
    <property type="entry name" value="Glyco_trans_4-like_N"/>
</dbReference>
<organism evidence="5 6">
    <name type="scientific">Marinifilum breve</name>
    <dbReference type="NCBI Taxonomy" id="2184082"/>
    <lineage>
        <taxon>Bacteria</taxon>
        <taxon>Pseudomonadati</taxon>
        <taxon>Bacteroidota</taxon>
        <taxon>Bacteroidia</taxon>
        <taxon>Marinilabiliales</taxon>
        <taxon>Marinifilaceae</taxon>
    </lineage>
</organism>
<proteinExistence type="predicted"/>
<reference evidence="5 6" key="1">
    <citation type="submission" date="2018-05" db="EMBL/GenBank/DDBJ databases">
        <title>Marinifilum breve JC075T sp. nov., a marine bacterium isolated from Yongle Blue Hole in the South China Sea.</title>
        <authorList>
            <person name="Fu T."/>
        </authorList>
    </citation>
    <scope>NUCLEOTIDE SEQUENCE [LARGE SCALE GENOMIC DNA]</scope>
    <source>
        <strain evidence="5 6">JC075</strain>
    </source>
</reference>
<feature type="domain" description="Glycosyl transferase family 1" evidence="3">
    <location>
        <begin position="235"/>
        <end position="372"/>
    </location>
</feature>
<evidence type="ECO:0008006" key="7">
    <source>
        <dbReference type="Google" id="ProtNLM"/>
    </source>
</evidence>
<keyword evidence="2" id="KW-0808">Transferase</keyword>
<sequence length="408" mass="47132">MEKIDVIRPGSLKATIGPAGTLKRIIKNREYFLSRKYDIKIYTNDDLSPVAQNSTGIGGVQAKPSYLGKVTKKLKVSLRKNAKHSALLSKFYIKKSQLMVKRLVDYYFQQNSTPDKVVFHSTYECYLFLKRNTNKNVKTVCFYHSEGIPLKMEEIYYPKLKKSQLFKFILDVEDYVAKNVDKCMFISENGRENFLKYYPFVKKEKTGVILNGIDDFCEDEFSTIEVEKDINNGFKYRFCCAGTINTRKGHRIIIDALQRIDKDVLSKLHFTFLGDGPERVELQSEIDKYNLSKHIDFKGAVDNADVYKYLCKSNIYILMSYNEGLPISIIEAMRAGLPIISTKIAGIPELINDNGVLLDPDVDQLVEVLNSIDKYDWKSMGEHSRTRFTNEFTFKRMSREYCDMLDSL</sequence>
<protein>
    <recommendedName>
        <fullName evidence="7">Glycosyl transferase family 1 domain-containing protein</fullName>
    </recommendedName>
</protein>
<dbReference type="PANTHER" id="PTHR12526">
    <property type="entry name" value="GLYCOSYLTRANSFERASE"/>
    <property type="match status" value="1"/>
</dbReference>
<gene>
    <name evidence="5" type="ORF">DF185_02515</name>
</gene>
<dbReference type="GO" id="GO:0016757">
    <property type="term" value="F:glycosyltransferase activity"/>
    <property type="evidence" value="ECO:0007669"/>
    <property type="project" value="UniProtKB-KW"/>
</dbReference>